<dbReference type="AlphaFoldDB" id="A0A9R0F2S9"/>
<proteinExistence type="predicted"/>
<evidence type="ECO:0000256" key="1">
    <source>
        <dbReference type="SAM" id="SignalP"/>
    </source>
</evidence>
<dbReference type="GeneID" id="126912257"/>
<keyword evidence="2" id="KW-1185">Reference proteome</keyword>
<keyword evidence="1" id="KW-0732">Signal</keyword>
<dbReference type="Proteomes" id="UP000829999">
    <property type="component" value="Chromosome 24"/>
</dbReference>
<organism evidence="2 3">
    <name type="scientific">Spodoptera frugiperda</name>
    <name type="common">Fall armyworm</name>
    <dbReference type="NCBI Taxonomy" id="7108"/>
    <lineage>
        <taxon>Eukaryota</taxon>
        <taxon>Metazoa</taxon>
        <taxon>Ecdysozoa</taxon>
        <taxon>Arthropoda</taxon>
        <taxon>Hexapoda</taxon>
        <taxon>Insecta</taxon>
        <taxon>Pterygota</taxon>
        <taxon>Neoptera</taxon>
        <taxon>Endopterygota</taxon>
        <taxon>Lepidoptera</taxon>
        <taxon>Glossata</taxon>
        <taxon>Ditrysia</taxon>
        <taxon>Noctuoidea</taxon>
        <taxon>Noctuidae</taxon>
        <taxon>Amphipyrinae</taxon>
        <taxon>Spodoptera</taxon>
    </lineage>
</organism>
<dbReference type="RefSeq" id="XP_050559770.1">
    <property type="nucleotide sequence ID" value="XM_050703813.1"/>
</dbReference>
<feature type="signal peptide" evidence="1">
    <location>
        <begin position="1"/>
        <end position="17"/>
    </location>
</feature>
<evidence type="ECO:0000313" key="2">
    <source>
        <dbReference type="Proteomes" id="UP000829999"/>
    </source>
</evidence>
<sequence length="135" mass="15929">MYLRALVLALLFGFAATSRYPKGFQYSEKPNEEARDSPKILLFTSYKQQDPLTTDVEYKTPLRMTEDDNDDKVYLKNMDRLMKTKRDGISPESRKHYDFDIRNYFKIHDITKKRMLAAKNVILNMKLIEMANGIH</sequence>
<accession>A0A9R0F2S9</accession>
<reference evidence="3" key="1">
    <citation type="submission" date="2025-08" db="UniProtKB">
        <authorList>
            <consortium name="RefSeq"/>
        </authorList>
    </citation>
    <scope>IDENTIFICATION</scope>
    <source>
        <tissue evidence="3">Whole larval tissue</tissue>
    </source>
</reference>
<feature type="chain" id="PRO_5040485604" evidence="1">
    <location>
        <begin position="18"/>
        <end position="135"/>
    </location>
</feature>
<name>A0A9R0F2S9_SPOFR</name>
<protein>
    <submittedName>
        <fullName evidence="3">Uncharacterized protein LOC126912257</fullName>
    </submittedName>
</protein>
<evidence type="ECO:0000313" key="3">
    <source>
        <dbReference type="RefSeq" id="XP_050559770.1"/>
    </source>
</evidence>
<gene>
    <name evidence="3" type="primary">LOC126912257</name>
</gene>